<feature type="compositionally biased region" description="Basic and acidic residues" evidence="1">
    <location>
        <begin position="304"/>
        <end position="314"/>
    </location>
</feature>
<dbReference type="WBParaSite" id="SMUV_0000098901-mRNA-1">
    <property type="protein sequence ID" value="SMUV_0000098901-mRNA-1"/>
    <property type="gene ID" value="SMUV_0000098901"/>
</dbReference>
<feature type="compositionally biased region" description="Basic and acidic residues" evidence="1">
    <location>
        <begin position="559"/>
        <end position="568"/>
    </location>
</feature>
<dbReference type="AlphaFoldDB" id="A0A0N5AA26"/>
<feature type="compositionally biased region" description="Low complexity" evidence="1">
    <location>
        <begin position="110"/>
        <end position="121"/>
    </location>
</feature>
<feature type="region of interest" description="Disordered" evidence="1">
    <location>
        <begin position="474"/>
        <end position="496"/>
    </location>
</feature>
<feature type="compositionally biased region" description="Basic and acidic residues" evidence="1">
    <location>
        <begin position="218"/>
        <end position="227"/>
    </location>
</feature>
<name>A0A0N5AA26_9BILA</name>
<dbReference type="Proteomes" id="UP000046393">
    <property type="component" value="Unplaced"/>
</dbReference>
<feature type="compositionally biased region" description="Polar residues" evidence="1">
    <location>
        <begin position="194"/>
        <end position="217"/>
    </location>
</feature>
<feature type="region of interest" description="Disordered" evidence="1">
    <location>
        <begin position="104"/>
        <end position="128"/>
    </location>
</feature>
<organism evidence="2 3">
    <name type="scientific">Syphacia muris</name>
    <dbReference type="NCBI Taxonomy" id="451379"/>
    <lineage>
        <taxon>Eukaryota</taxon>
        <taxon>Metazoa</taxon>
        <taxon>Ecdysozoa</taxon>
        <taxon>Nematoda</taxon>
        <taxon>Chromadorea</taxon>
        <taxon>Rhabditida</taxon>
        <taxon>Spirurina</taxon>
        <taxon>Oxyuridomorpha</taxon>
        <taxon>Oxyuroidea</taxon>
        <taxon>Oxyuridae</taxon>
        <taxon>Syphacia</taxon>
    </lineage>
</organism>
<evidence type="ECO:0000313" key="3">
    <source>
        <dbReference type="WBParaSite" id="SMUV_0000098901-mRNA-1"/>
    </source>
</evidence>
<feature type="region of interest" description="Disordered" evidence="1">
    <location>
        <begin position="191"/>
        <end position="251"/>
    </location>
</feature>
<evidence type="ECO:0000313" key="2">
    <source>
        <dbReference type="Proteomes" id="UP000046393"/>
    </source>
</evidence>
<feature type="compositionally biased region" description="Basic residues" evidence="1">
    <location>
        <begin position="228"/>
        <end position="240"/>
    </location>
</feature>
<reference evidence="3" key="1">
    <citation type="submission" date="2017-02" db="UniProtKB">
        <authorList>
            <consortium name="WormBaseParasite"/>
        </authorList>
    </citation>
    <scope>IDENTIFICATION</scope>
</reference>
<feature type="compositionally biased region" description="Basic residues" evidence="1">
    <location>
        <begin position="524"/>
        <end position="534"/>
    </location>
</feature>
<proteinExistence type="predicted"/>
<protein>
    <submittedName>
        <fullName evidence="3">Exonuclease domain-containing protein</fullName>
    </submittedName>
</protein>
<sequence>MVSSDLVEKNRLKCSSDNLFINDDHSAAGDDANLKFIDDLPSSENSPPECYQHLSYSDRKIKKQKYTQGNIVQEAGFITYLCCNILLFSMDDKVRESSKMYESCKRPVCSGGDSSSRNGSGKRSECDENSFSHTVGQLLLYNDKQGSYNIQNTPPAVGTYGSCETSQTSPEALFLDTLPHSDFKPLELRHRLTPSKSARLSPASTASPKEGDMTNNCKSREMEEKHCLARQRRTNRKAKGTKNLNKPGDSKDYMIDLATEEILRKLGEDVKSVKPKKNQKSSIAQKDGTRSAKTGGGNGKKSRDKLPQLDKEANKGSGGSSNSPSPSPKHHKPNAEKNSDIRVHSTDLTSDMNNKNSSVFSAIVGAGEDEDEEQYVSADEGVNSVASDEVYHTDELSVSSSHDLMNDAGNYRADDEEVALNKCTAEEPEFIQVTTKNKKKAINNAYADKKNSTGSNETTSSSRQSLVYTDIKQRRNSGQVAGDVSSGHANHLPLNDHKKFTGSLARRQLNSLADYIEDSTVRQGKTKKNAHHANPKVAASSNQPFKSNTTSDNARNKNGHTETFDRRNSQPAYLSGRYAAAVIHNTQENILIEQLVFKAVAWKYVSAECVMSRKAFNVESR</sequence>
<feature type="region of interest" description="Disordered" evidence="1">
    <location>
        <begin position="523"/>
        <end position="569"/>
    </location>
</feature>
<keyword evidence="2" id="KW-1185">Reference proteome</keyword>
<feature type="region of interest" description="Disordered" evidence="1">
    <location>
        <begin position="271"/>
        <end position="341"/>
    </location>
</feature>
<feature type="compositionally biased region" description="Polar residues" evidence="1">
    <location>
        <begin position="539"/>
        <end position="553"/>
    </location>
</feature>
<accession>A0A0N5AA26</accession>
<evidence type="ECO:0000256" key="1">
    <source>
        <dbReference type="SAM" id="MobiDB-lite"/>
    </source>
</evidence>
<feature type="region of interest" description="Disordered" evidence="1">
    <location>
        <begin position="447"/>
        <end position="466"/>
    </location>
</feature>
<feature type="compositionally biased region" description="Low complexity" evidence="1">
    <location>
        <begin position="447"/>
        <end position="462"/>
    </location>
</feature>
<dbReference type="STRING" id="451379.A0A0N5AA26"/>